<evidence type="ECO:0000313" key="9">
    <source>
        <dbReference type="Proteomes" id="UP000266016"/>
    </source>
</evidence>
<keyword evidence="4 7" id="KW-1133">Transmembrane helix</keyword>
<dbReference type="InterPro" id="IPR023271">
    <property type="entry name" value="Aquaporin-like"/>
</dbReference>
<accession>A0A398B362</accession>
<evidence type="ECO:0000313" key="8">
    <source>
        <dbReference type="EMBL" id="RID84327.1"/>
    </source>
</evidence>
<dbReference type="AlphaFoldDB" id="A0A398B362"/>
<dbReference type="InterPro" id="IPR000292">
    <property type="entry name" value="For/NO2_transpt"/>
</dbReference>
<reference evidence="8 9" key="1">
    <citation type="submission" date="2018-08" db="EMBL/GenBank/DDBJ databases">
        <title>Bacillus jemisoniae sp. nov., Bacillus chryseoplanitiae sp. nov., Bacillus resnikiae sp. nov., and Bacillus frankliniae sp. nov., isolated from Viking spacecraft and associated surfaces.</title>
        <authorList>
            <person name="Seuylemezian A."/>
            <person name="Vaishampayan P."/>
        </authorList>
    </citation>
    <scope>NUCLEOTIDE SEQUENCE [LARGE SCALE GENOMIC DNA]</scope>
    <source>
        <strain evidence="8 9">MA001</strain>
    </source>
</reference>
<feature type="transmembrane region" description="Helical" evidence="7">
    <location>
        <begin position="189"/>
        <end position="217"/>
    </location>
</feature>
<organism evidence="8 9">
    <name type="scientific">Peribacillus asahii</name>
    <dbReference type="NCBI Taxonomy" id="228899"/>
    <lineage>
        <taxon>Bacteria</taxon>
        <taxon>Bacillati</taxon>
        <taxon>Bacillota</taxon>
        <taxon>Bacilli</taxon>
        <taxon>Bacillales</taxon>
        <taxon>Bacillaceae</taxon>
        <taxon>Peribacillus</taxon>
    </lineage>
</organism>
<dbReference type="Gene3D" id="1.20.1080.10">
    <property type="entry name" value="Glycerol uptake facilitator protein"/>
    <property type="match status" value="1"/>
</dbReference>
<feature type="transmembrane region" description="Helical" evidence="7">
    <location>
        <begin position="105"/>
        <end position="127"/>
    </location>
</feature>
<evidence type="ECO:0000256" key="7">
    <source>
        <dbReference type="SAM" id="Phobius"/>
    </source>
</evidence>
<evidence type="ECO:0000256" key="4">
    <source>
        <dbReference type="ARBA" id="ARBA00022989"/>
    </source>
</evidence>
<evidence type="ECO:0000256" key="1">
    <source>
        <dbReference type="ARBA" id="ARBA00004141"/>
    </source>
</evidence>
<evidence type="ECO:0000256" key="5">
    <source>
        <dbReference type="ARBA" id="ARBA00023136"/>
    </source>
</evidence>
<feature type="transmembrane region" description="Helical" evidence="7">
    <location>
        <begin position="21"/>
        <end position="43"/>
    </location>
</feature>
<feature type="transmembrane region" description="Helical" evidence="7">
    <location>
        <begin position="63"/>
        <end position="84"/>
    </location>
</feature>
<dbReference type="GO" id="GO:0005886">
    <property type="term" value="C:plasma membrane"/>
    <property type="evidence" value="ECO:0007669"/>
    <property type="project" value="TreeGrafter"/>
</dbReference>
<dbReference type="PANTHER" id="PTHR30520:SF6">
    <property type="entry name" value="FORMATE_NITRATE FAMILY TRANSPORTER (EUROFUNG)"/>
    <property type="match status" value="1"/>
</dbReference>
<comment type="similarity">
    <text evidence="6">Belongs to the FNT transporter (TC 1.A.16) family.</text>
</comment>
<gene>
    <name evidence="8" type="ORF">D1953_14050</name>
</gene>
<evidence type="ECO:0000256" key="6">
    <source>
        <dbReference type="ARBA" id="ARBA00049660"/>
    </source>
</evidence>
<dbReference type="FunFam" id="1.20.1080.10:FF:000011">
    <property type="entry name" value="Formate family transporter"/>
    <property type="match status" value="1"/>
</dbReference>
<dbReference type="Proteomes" id="UP000266016">
    <property type="component" value="Unassembled WGS sequence"/>
</dbReference>
<keyword evidence="5 7" id="KW-0472">Membrane</keyword>
<dbReference type="EMBL" id="QWVS01000026">
    <property type="protein sequence ID" value="RID84327.1"/>
    <property type="molecule type" value="Genomic_DNA"/>
</dbReference>
<evidence type="ECO:0000256" key="3">
    <source>
        <dbReference type="ARBA" id="ARBA00022692"/>
    </source>
</evidence>
<dbReference type="PANTHER" id="PTHR30520">
    <property type="entry name" value="FORMATE TRANSPORTER-RELATED"/>
    <property type="match status" value="1"/>
</dbReference>
<proteinExistence type="inferred from homology"/>
<comment type="caution">
    <text evidence="8">The sequence shown here is derived from an EMBL/GenBank/DDBJ whole genome shotgun (WGS) entry which is preliminary data.</text>
</comment>
<dbReference type="GO" id="GO:0015499">
    <property type="term" value="F:formate transmembrane transporter activity"/>
    <property type="evidence" value="ECO:0007669"/>
    <property type="project" value="TreeGrafter"/>
</dbReference>
<evidence type="ECO:0000256" key="2">
    <source>
        <dbReference type="ARBA" id="ARBA00022448"/>
    </source>
</evidence>
<sequence length="277" mass="29910">MGYNSPQEMANIAVKTGVKKVSMPLLSILILGFLGGAYISLGYLFHIRVVADLPHEWGTLNALIGGAVFPLGLILTIIAGGELLTGNMMAVPMAALAKKVTVKQLTINWILITITNFIGAVFVAYFFGHLLGLTESGTYLEKTIYTATAKVEDSFWMAFISAVGCNWLVGLGVWITYSAEDTAGKITGMIFPIVAFVAIGFQHVVANMFIIPAAIFAGALTWTDYFSNFVPVFLGNAFGGGILVAGLFFGAYIHSNKKKTEEQEKEKEDVPYLKKTS</sequence>
<dbReference type="RefSeq" id="WP_119117828.1">
    <property type="nucleotide sequence ID" value="NZ_QWVS01000026.1"/>
</dbReference>
<comment type="subcellular location">
    <subcellularLocation>
        <location evidence="1">Membrane</location>
        <topology evidence="1">Multi-pass membrane protein</topology>
    </subcellularLocation>
</comment>
<protein>
    <submittedName>
        <fullName evidence="8">Formate/nitrite transporter family protein</fullName>
    </submittedName>
</protein>
<keyword evidence="2" id="KW-0813">Transport</keyword>
<feature type="transmembrane region" description="Helical" evidence="7">
    <location>
        <begin position="155"/>
        <end position="177"/>
    </location>
</feature>
<keyword evidence="3 7" id="KW-0812">Transmembrane</keyword>
<keyword evidence="9" id="KW-1185">Reference proteome</keyword>
<feature type="transmembrane region" description="Helical" evidence="7">
    <location>
        <begin position="229"/>
        <end position="253"/>
    </location>
</feature>
<name>A0A398B362_9BACI</name>
<dbReference type="Pfam" id="PF01226">
    <property type="entry name" value="Form_Nir_trans"/>
    <property type="match status" value="1"/>
</dbReference>